<sequence length="1000" mass="109451">MKMTMNMNHHCSSVSLLLLTVTLFGPQGASFQFPRSTSSFGTHCFVATNPASSPSSLTNKYDSDSDSDSYSYSDSLGLKYDAISPFGKNTKQKDKDTSTSATATATATATAPSALSDKDLWGGKGANLAVMTRIGLPVPPGFTISTECCAKYCSNKDDKDDKNGWQQTLPASLWQQIQDALADVETEMEAEFGSPSNPLLLSVRSGAAISMPGMMDTVLNLGLNDEVVVGLAQKTNNPRFAWDSYRRFLEMFGNVVLNIPRNLFEEELDDVKYEKNVLQDSELTAEDLQVVVQRFQKVYQSQNLVFPQDPLQQLRLAIGAVFEGWMGPRAVKYRQVENIRNLLGTAVNVQSMVFGNMGETSGTGVCFTRDPNTGEPHELFGEFLINAQGEDVVAGVRTPQPIAALEAVMPDVYQEFQRYTEILEQHYGDMQDIEFTIQEGKLFMLQTRNGKRGGRAAVKIAVDLVSELLLTKEQAITKVLPEHLDQLLHPRFPDVEQAAYKSAVMARGLPASPGAAVGRVSFSNEKVVENKEQGIPSIMVRDETSPDDVEGMYAASGILTARGGMTSHAAVVARGWGKPCICGCTALHVDEEKGVLTITLEDGSRKTFQEGDFISLNGQTGEVLEGKQTVAPPAITGDLKTFMDWVDEIRNVDVLANADTPADAAEARKNGANGIGLCRSEHMFFAPERISMVRQLILGNDKQSDAALKNLLVFQREDYEGIFKAMDGLPVTIRLLDPPLHEFLPSPKEEVVFAELAEQLGSTVDELKEQVEDMEEVNPMLGLRGCRLGITRPSIIEMQTRAILEAALNAIEKGIDAKPDIMVPLVGKVEEFRNQAALIRKVAAKVFEERGKACDFRVGTMIEIPRAALTAHEIAEEADFFSFGSNDLTQMTFGYSRDDVGSFLPAYMSQGILMDDPFVTIDTDGVGQLIQMTVEKGRAIKPNLKIGVCGEHGGDPRSVHFFANEANLTYVSCSPFRVPIARLAAAQAEVAKKDNYRPKK</sequence>
<dbReference type="GO" id="GO:0005524">
    <property type="term" value="F:ATP binding"/>
    <property type="evidence" value="ECO:0007669"/>
    <property type="project" value="UniProtKB-KW"/>
</dbReference>
<keyword evidence="13" id="KW-0732">Signal</keyword>
<keyword evidence="6" id="KW-0547">Nucleotide-binding</keyword>
<dbReference type="PANTHER" id="PTHR22931">
    <property type="entry name" value="PHOSPHOENOLPYRUVATE DIKINASE-RELATED"/>
    <property type="match status" value="1"/>
</dbReference>
<feature type="domain" description="Pyruvate phosphate dikinase AMP/ATP-binding" evidence="15">
    <location>
        <begin position="414"/>
        <end position="462"/>
    </location>
</feature>
<keyword evidence="9 11" id="KW-0460">Magnesium</keyword>
<dbReference type="InterPro" id="IPR008279">
    <property type="entry name" value="PEP-util_enz_mobile_dom"/>
</dbReference>
<dbReference type="Gene3D" id="3.30.1490.20">
    <property type="entry name" value="ATP-grasp fold, A domain"/>
    <property type="match status" value="1"/>
</dbReference>
<evidence type="ECO:0000256" key="12">
    <source>
        <dbReference type="SAM" id="MobiDB-lite"/>
    </source>
</evidence>
<feature type="signal peptide" evidence="13">
    <location>
        <begin position="1"/>
        <end position="31"/>
    </location>
</feature>
<evidence type="ECO:0000256" key="5">
    <source>
        <dbReference type="ARBA" id="ARBA00022723"/>
    </source>
</evidence>
<evidence type="ECO:0000259" key="14">
    <source>
        <dbReference type="Pfam" id="PF00391"/>
    </source>
</evidence>
<feature type="domain" description="PEP-utilising enzyme C-terminal" evidence="16">
    <location>
        <begin position="637"/>
        <end position="989"/>
    </location>
</feature>
<dbReference type="Gene3D" id="1.20.80.30">
    <property type="match status" value="1"/>
</dbReference>
<evidence type="ECO:0000256" key="2">
    <source>
        <dbReference type="ARBA" id="ARBA00007837"/>
    </source>
</evidence>
<feature type="binding site" evidence="11">
    <location>
        <position position="887"/>
    </location>
    <ligand>
        <name>Mg(2+)</name>
        <dbReference type="ChEBI" id="CHEBI:18420"/>
    </ligand>
</feature>
<dbReference type="InterPro" id="IPR015813">
    <property type="entry name" value="Pyrv/PenolPyrv_kinase-like_dom"/>
</dbReference>
<evidence type="ECO:0000259" key="16">
    <source>
        <dbReference type="Pfam" id="PF02896"/>
    </source>
</evidence>
<dbReference type="EC" id="2.7.9.1" evidence="3"/>
<feature type="compositionally biased region" description="Low complexity" evidence="12">
    <location>
        <begin position="98"/>
        <end position="108"/>
    </location>
</feature>
<dbReference type="InterPro" id="IPR023151">
    <property type="entry name" value="PEP_util_CS"/>
</dbReference>
<dbReference type="Gene3D" id="3.20.20.60">
    <property type="entry name" value="Phosphoenolpyruvate-binding domains"/>
    <property type="match status" value="1"/>
</dbReference>
<dbReference type="Pfam" id="PF01326">
    <property type="entry name" value="PPDK_N"/>
    <property type="match status" value="2"/>
</dbReference>
<comment type="similarity">
    <text evidence="2">Belongs to the PEP-utilizing enzyme family.</text>
</comment>
<dbReference type="NCBIfam" id="NF004531">
    <property type="entry name" value="PRK05878.1"/>
    <property type="match status" value="1"/>
</dbReference>
<evidence type="ECO:0000256" key="10">
    <source>
        <dbReference type="PIRSR" id="PIRSR000853-1"/>
    </source>
</evidence>
<dbReference type="PANTHER" id="PTHR22931:SF9">
    <property type="entry name" value="PYRUVATE, PHOSPHATE DIKINASE 1, CHLOROPLASTIC"/>
    <property type="match status" value="1"/>
</dbReference>
<dbReference type="PROSITE" id="PS00742">
    <property type="entry name" value="PEP_ENZYMES_2"/>
    <property type="match status" value="1"/>
</dbReference>
<accession>A0A7S3L7R0</accession>
<dbReference type="InterPro" id="IPR013815">
    <property type="entry name" value="ATP_grasp_subdomain_1"/>
</dbReference>
<dbReference type="InterPro" id="IPR002192">
    <property type="entry name" value="PPDK_AMP/ATP-bd"/>
</dbReference>
<evidence type="ECO:0000256" key="4">
    <source>
        <dbReference type="ARBA" id="ARBA00022679"/>
    </source>
</evidence>
<feature type="chain" id="PRO_5030974871" description="pyruvate, phosphate dikinase" evidence="13">
    <location>
        <begin position="32"/>
        <end position="1000"/>
    </location>
</feature>
<proteinExistence type="inferred from homology"/>
<dbReference type="InterPro" id="IPR040442">
    <property type="entry name" value="Pyrv_kinase-like_dom_sf"/>
</dbReference>
<name>A0A7S3L7R0_9STRA</name>
<dbReference type="InterPro" id="IPR000121">
    <property type="entry name" value="PEP_util_C"/>
</dbReference>
<evidence type="ECO:0000256" key="7">
    <source>
        <dbReference type="ARBA" id="ARBA00022777"/>
    </source>
</evidence>
<dbReference type="PROSITE" id="PS00370">
    <property type="entry name" value="PEP_ENZYMES_PHOS_SITE"/>
    <property type="match status" value="1"/>
</dbReference>
<feature type="binding site" evidence="11">
    <location>
        <position position="863"/>
    </location>
    <ligand>
        <name>Mg(2+)</name>
        <dbReference type="ChEBI" id="CHEBI:18420"/>
    </ligand>
</feature>
<dbReference type="Gene3D" id="3.30.470.20">
    <property type="entry name" value="ATP-grasp fold, B domain"/>
    <property type="match status" value="1"/>
</dbReference>
<dbReference type="Gene3D" id="3.50.30.10">
    <property type="entry name" value="Phosphohistidine domain"/>
    <property type="match status" value="1"/>
</dbReference>
<feature type="region of interest" description="Disordered" evidence="12">
    <location>
        <begin position="89"/>
        <end position="108"/>
    </location>
</feature>
<feature type="domain" description="Pyruvate phosphate dikinase AMP/ATP-binding" evidence="15">
    <location>
        <begin position="119"/>
        <end position="402"/>
    </location>
</feature>
<evidence type="ECO:0000259" key="15">
    <source>
        <dbReference type="Pfam" id="PF01326"/>
    </source>
</evidence>
<feature type="active site" description="Proton donor" evidence="10">
    <location>
        <position position="949"/>
    </location>
</feature>
<dbReference type="AlphaFoldDB" id="A0A7S3L7R0"/>
<evidence type="ECO:0000256" key="3">
    <source>
        <dbReference type="ARBA" id="ARBA00011994"/>
    </source>
</evidence>
<gene>
    <name evidence="17" type="ORF">ACOF00016_LOCUS7401</name>
</gene>
<keyword evidence="7" id="KW-0418">Kinase</keyword>
<keyword evidence="5 11" id="KW-0479">Metal-binding</keyword>
<dbReference type="GO" id="GO:0016301">
    <property type="term" value="F:kinase activity"/>
    <property type="evidence" value="ECO:0007669"/>
    <property type="project" value="UniProtKB-KW"/>
</dbReference>
<dbReference type="SUPFAM" id="SSF51621">
    <property type="entry name" value="Phosphoenolpyruvate/pyruvate domain"/>
    <property type="match status" value="1"/>
</dbReference>
<evidence type="ECO:0000256" key="11">
    <source>
        <dbReference type="PIRSR" id="PIRSR000853-3"/>
    </source>
</evidence>
<dbReference type="NCBIfam" id="TIGR01828">
    <property type="entry name" value="pyru_phos_dikin"/>
    <property type="match status" value="1"/>
</dbReference>
<dbReference type="Pfam" id="PF00391">
    <property type="entry name" value="PEP-utilizers"/>
    <property type="match status" value="1"/>
</dbReference>
<organism evidence="17">
    <name type="scientific">Amphora coffeiformis</name>
    <dbReference type="NCBI Taxonomy" id="265554"/>
    <lineage>
        <taxon>Eukaryota</taxon>
        <taxon>Sar</taxon>
        <taxon>Stramenopiles</taxon>
        <taxon>Ochrophyta</taxon>
        <taxon>Bacillariophyta</taxon>
        <taxon>Bacillariophyceae</taxon>
        <taxon>Bacillariophycidae</taxon>
        <taxon>Thalassiophysales</taxon>
        <taxon>Catenulaceae</taxon>
        <taxon>Amphora</taxon>
    </lineage>
</organism>
<evidence type="ECO:0000256" key="6">
    <source>
        <dbReference type="ARBA" id="ARBA00022741"/>
    </source>
</evidence>
<keyword evidence="8" id="KW-0067">ATP-binding</keyword>
<evidence type="ECO:0000256" key="13">
    <source>
        <dbReference type="SAM" id="SignalP"/>
    </source>
</evidence>
<evidence type="ECO:0000256" key="8">
    <source>
        <dbReference type="ARBA" id="ARBA00022840"/>
    </source>
</evidence>
<feature type="domain" description="PEP-utilising enzyme mobile" evidence="14">
    <location>
        <begin position="537"/>
        <end position="621"/>
    </location>
</feature>
<dbReference type="InterPro" id="IPR018274">
    <property type="entry name" value="PEP_util_AS"/>
</dbReference>
<dbReference type="EMBL" id="HBIM01008729">
    <property type="protein sequence ID" value="CAE0409807.1"/>
    <property type="molecule type" value="Transcribed_RNA"/>
</dbReference>
<dbReference type="Gene3D" id="1.10.189.10">
    <property type="entry name" value="Pyruvate Phosphate Dikinase, domain 2"/>
    <property type="match status" value="1"/>
</dbReference>
<comment type="cofactor">
    <cofactor evidence="1 11">
        <name>Mg(2+)</name>
        <dbReference type="ChEBI" id="CHEBI:18420"/>
    </cofactor>
</comment>
<dbReference type="GO" id="GO:0046872">
    <property type="term" value="F:metal ion binding"/>
    <property type="evidence" value="ECO:0007669"/>
    <property type="project" value="UniProtKB-KW"/>
</dbReference>
<evidence type="ECO:0000313" key="17">
    <source>
        <dbReference type="EMBL" id="CAE0409807.1"/>
    </source>
</evidence>
<dbReference type="InterPro" id="IPR010121">
    <property type="entry name" value="Pyruvate_phosphate_dikinase"/>
</dbReference>
<dbReference type="GO" id="GO:0050242">
    <property type="term" value="F:pyruvate, phosphate dikinase activity"/>
    <property type="evidence" value="ECO:0007669"/>
    <property type="project" value="UniProtKB-EC"/>
</dbReference>
<reference evidence="17" key="1">
    <citation type="submission" date="2021-01" db="EMBL/GenBank/DDBJ databases">
        <authorList>
            <person name="Corre E."/>
            <person name="Pelletier E."/>
            <person name="Niang G."/>
            <person name="Scheremetjew M."/>
            <person name="Finn R."/>
            <person name="Kale V."/>
            <person name="Holt S."/>
            <person name="Cochrane G."/>
            <person name="Meng A."/>
            <person name="Brown T."/>
            <person name="Cohen L."/>
        </authorList>
    </citation>
    <scope>NUCLEOTIDE SEQUENCE</scope>
    <source>
        <strain evidence="17">CCMP127</strain>
    </source>
</reference>
<evidence type="ECO:0000256" key="1">
    <source>
        <dbReference type="ARBA" id="ARBA00001946"/>
    </source>
</evidence>
<dbReference type="InterPro" id="IPR036637">
    <property type="entry name" value="Phosphohistidine_dom_sf"/>
</dbReference>
<feature type="active site" description="Tele-phosphohistidine intermediate" evidence="10">
    <location>
        <position position="568"/>
    </location>
</feature>
<dbReference type="Pfam" id="PF02896">
    <property type="entry name" value="PEP-utilizers_C"/>
    <property type="match status" value="1"/>
</dbReference>
<keyword evidence="4" id="KW-0808">Transferase</keyword>
<dbReference type="SUPFAM" id="SSF56059">
    <property type="entry name" value="Glutathione synthetase ATP-binding domain-like"/>
    <property type="match status" value="1"/>
</dbReference>
<dbReference type="SUPFAM" id="SSF52009">
    <property type="entry name" value="Phosphohistidine domain"/>
    <property type="match status" value="1"/>
</dbReference>
<dbReference type="PIRSF" id="PIRSF000853">
    <property type="entry name" value="PPDK"/>
    <property type="match status" value="1"/>
</dbReference>
<evidence type="ECO:0000256" key="9">
    <source>
        <dbReference type="ARBA" id="ARBA00022842"/>
    </source>
</evidence>
<protein>
    <recommendedName>
        <fullName evidence="3">pyruvate, phosphate dikinase</fullName>
        <ecNumber evidence="3">2.7.9.1</ecNumber>
    </recommendedName>
</protein>